<evidence type="ECO:0000256" key="2">
    <source>
        <dbReference type="ARBA" id="ARBA00007203"/>
    </source>
</evidence>
<evidence type="ECO:0000313" key="10">
    <source>
        <dbReference type="EMBL" id="EER04227.1"/>
    </source>
</evidence>
<feature type="region of interest" description="Disordered" evidence="8">
    <location>
        <begin position="18"/>
        <end position="65"/>
    </location>
</feature>
<evidence type="ECO:0000256" key="7">
    <source>
        <dbReference type="RuleBase" id="RU367071"/>
    </source>
</evidence>
<keyword evidence="3 7" id="KW-0507">mRNA processing</keyword>
<evidence type="ECO:0000256" key="8">
    <source>
        <dbReference type="SAM" id="MobiDB-lite"/>
    </source>
</evidence>
<dbReference type="EMBL" id="GG681777">
    <property type="protein sequence ID" value="EER04227.1"/>
    <property type="molecule type" value="Genomic_DNA"/>
</dbReference>
<accession>C5LGB3</accession>
<comment type="similarity">
    <text evidence="2 7">Belongs to the SLU7 family.</text>
</comment>
<dbReference type="OrthoDB" id="10250354at2759"/>
<comment type="subunit">
    <text evidence="7">Associated with the spliceosome.</text>
</comment>
<feature type="compositionally biased region" description="Acidic residues" evidence="8">
    <location>
        <begin position="52"/>
        <end position="63"/>
    </location>
</feature>
<evidence type="ECO:0000256" key="1">
    <source>
        <dbReference type="ARBA" id="ARBA00004123"/>
    </source>
</evidence>
<keyword evidence="11" id="KW-1185">Reference proteome</keyword>
<dbReference type="GO" id="GO:0030628">
    <property type="term" value="F:pre-mRNA 3'-splice site binding"/>
    <property type="evidence" value="ECO:0007669"/>
    <property type="project" value="UniProtKB-UniRule"/>
</dbReference>
<feature type="region of interest" description="Disordered" evidence="8">
    <location>
        <begin position="112"/>
        <end position="140"/>
    </location>
</feature>
<dbReference type="PANTHER" id="PTHR12942">
    <property type="entry name" value="STEP II SPLICING FACTOR SLU7"/>
    <property type="match status" value="1"/>
</dbReference>
<dbReference type="AlphaFoldDB" id="C5LGB3"/>
<protein>
    <recommendedName>
        <fullName evidence="7">Pre-mRNA-splicing factor SLU7</fullName>
    </recommendedName>
</protein>
<evidence type="ECO:0000313" key="11">
    <source>
        <dbReference type="Proteomes" id="UP000007800"/>
    </source>
</evidence>
<evidence type="ECO:0000256" key="6">
    <source>
        <dbReference type="ARBA" id="ARBA00023242"/>
    </source>
</evidence>
<gene>
    <name evidence="10" type="ORF">Pmar_PMAR016845</name>
</gene>
<feature type="chain" id="PRO_5002954804" description="Pre-mRNA-splicing factor SLU7" evidence="9">
    <location>
        <begin position="21"/>
        <end position="140"/>
    </location>
</feature>
<evidence type="ECO:0000256" key="9">
    <source>
        <dbReference type="SAM" id="SignalP"/>
    </source>
</evidence>
<dbReference type="GO" id="GO:0000398">
    <property type="term" value="P:mRNA splicing, via spliceosome"/>
    <property type="evidence" value="ECO:0007669"/>
    <property type="project" value="UniProtKB-UniRule"/>
</dbReference>
<evidence type="ECO:0000256" key="5">
    <source>
        <dbReference type="ARBA" id="ARBA00023187"/>
    </source>
</evidence>
<keyword evidence="6 7" id="KW-0539">Nucleus</keyword>
<dbReference type="Proteomes" id="UP000007800">
    <property type="component" value="Unassembled WGS sequence"/>
</dbReference>
<organism evidence="11">
    <name type="scientific">Perkinsus marinus (strain ATCC 50983 / TXsc)</name>
    <dbReference type="NCBI Taxonomy" id="423536"/>
    <lineage>
        <taxon>Eukaryota</taxon>
        <taxon>Sar</taxon>
        <taxon>Alveolata</taxon>
        <taxon>Perkinsozoa</taxon>
        <taxon>Perkinsea</taxon>
        <taxon>Perkinsida</taxon>
        <taxon>Perkinsidae</taxon>
        <taxon>Perkinsus</taxon>
    </lineage>
</organism>
<evidence type="ECO:0000256" key="3">
    <source>
        <dbReference type="ARBA" id="ARBA00022664"/>
    </source>
</evidence>
<reference evidence="10 11" key="1">
    <citation type="submission" date="2008-07" db="EMBL/GenBank/DDBJ databases">
        <authorList>
            <person name="El-Sayed N."/>
            <person name="Caler E."/>
            <person name="Inman J."/>
            <person name="Amedeo P."/>
            <person name="Hass B."/>
            <person name="Wortman J."/>
        </authorList>
    </citation>
    <scope>NUCLEOTIDE SEQUENCE [LARGE SCALE GENOMIC DNA]</scope>
    <source>
        <strain evidence="11">ATCC 50983 / TXsc</strain>
    </source>
</reference>
<keyword evidence="4 7" id="KW-0747">Spliceosome</keyword>
<evidence type="ECO:0000256" key="4">
    <source>
        <dbReference type="ARBA" id="ARBA00022728"/>
    </source>
</evidence>
<feature type="signal peptide" evidence="9">
    <location>
        <begin position="1"/>
        <end position="20"/>
    </location>
</feature>
<dbReference type="RefSeq" id="XP_002772411.1">
    <property type="nucleotide sequence ID" value="XM_002772365.1"/>
</dbReference>
<dbReference type="InParanoid" id="C5LGB3"/>
<name>C5LGB3_PERM5</name>
<keyword evidence="9" id="KW-0732">Signal</keyword>
<sequence>MIGIIMMLMMMKCLDHGTQGGGSHESSPEEAAAAETKKRLLALSKDKKQQQQEEETVDEDDDVRESKLIVKSRYDEDNYSNGHTSVWGTYYDRATHKWGYACCKTFDRCGYCPNASDSKRRVAAEGETTGVKEKKKRRRR</sequence>
<keyword evidence="5 7" id="KW-0508">mRNA splicing</keyword>
<comment type="subcellular location">
    <subcellularLocation>
        <location evidence="1 7">Nucleus</location>
    </subcellularLocation>
</comment>
<comment type="function">
    <text evidence="7">Involved in pre-mRNA splicing.</text>
</comment>
<dbReference type="PANTHER" id="PTHR12942:SF2">
    <property type="entry name" value="PRE-MRNA-SPLICING FACTOR SLU7"/>
    <property type="match status" value="1"/>
</dbReference>
<dbReference type="GO" id="GO:0005681">
    <property type="term" value="C:spliceosomal complex"/>
    <property type="evidence" value="ECO:0007669"/>
    <property type="project" value="UniProtKB-UniRule"/>
</dbReference>
<dbReference type="InterPro" id="IPR039974">
    <property type="entry name" value="Splicing_factor_SLU7"/>
</dbReference>
<dbReference type="GeneID" id="9045812"/>
<proteinExistence type="inferred from homology"/>